<dbReference type="EMBL" id="JRLY01000005">
    <property type="protein sequence ID" value="KGO93368.1"/>
    <property type="molecule type" value="Genomic_DNA"/>
</dbReference>
<comment type="caution">
    <text evidence="3">The sequence shown here is derived from an EMBL/GenBank/DDBJ whole genome shotgun (WGS) entry which is preliminary data.</text>
</comment>
<gene>
    <name evidence="3" type="ORF">Q766_08685</name>
</gene>
<dbReference type="RefSeq" id="WP_035738659.1">
    <property type="nucleotide sequence ID" value="NZ_AUGP01000018.1"/>
</dbReference>
<accession>A0A0A2MPG0</accession>
<keyword evidence="4" id="KW-1185">Reference proteome</keyword>
<dbReference type="CDD" id="cd03801">
    <property type="entry name" value="GT4_PimA-like"/>
    <property type="match status" value="1"/>
</dbReference>
<dbReference type="PANTHER" id="PTHR46401">
    <property type="entry name" value="GLYCOSYLTRANSFERASE WBBK-RELATED"/>
    <property type="match status" value="1"/>
</dbReference>
<dbReference type="STRING" id="1121898.GCA_000422725_02090"/>
<name>A0A0A2MPG0_9FLAO</name>
<dbReference type="AlphaFoldDB" id="A0A0A2MPG0"/>
<dbReference type="OrthoDB" id="596635at2"/>
<evidence type="ECO:0000259" key="2">
    <source>
        <dbReference type="Pfam" id="PF00534"/>
    </source>
</evidence>
<dbReference type="Pfam" id="PF00534">
    <property type="entry name" value="Glycos_transf_1"/>
    <property type="match status" value="1"/>
</dbReference>
<protein>
    <submittedName>
        <fullName evidence="3">Glycosyl transferase family 1</fullName>
    </submittedName>
</protein>
<dbReference type="Gene3D" id="3.40.50.2000">
    <property type="entry name" value="Glycogen Phosphorylase B"/>
    <property type="match status" value="2"/>
</dbReference>
<sequence>MIILSHPVGNQNVRAALRGFKDAGMLSAFCTSIASFPDSLLHKVSSSVKPLQEINKRSFDADLQSLTYLKPGKELVRLLSLKAGISSLVEHEKGAFSIDRICHNIDQFTAHKVSGSKLNNIKAVYAYEDGALETFKQAKKSDIFSFYDLPIGYWRAARRLMQSEIDLRPEWASTMHGFRDSQLKLNRKDDELALADHIFVASSFTAQTLLDYPGSLAPITVIPYGFPKVYNNKTYSNDFSKPLKVLFVGGLSQRKGIANIFEAFKHVGGDKIELTIVGRKPSTECKPLEEGLAKCKYIPGLPHAEILKLMQTQDVFVFPSLFEGFGLVITEAMSQGLPVITTERTIGPDIISNGNNGLIIKAGSTESLIASLENILQDRSQLKKMGEAAMLTAMQRPWEKYGQELAQAVNKIINKN</sequence>
<evidence type="ECO:0000256" key="1">
    <source>
        <dbReference type="ARBA" id="ARBA00022679"/>
    </source>
</evidence>
<keyword evidence="1 3" id="KW-0808">Transferase</keyword>
<proteinExistence type="predicted"/>
<dbReference type="InterPro" id="IPR001296">
    <property type="entry name" value="Glyco_trans_1"/>
</dbReference>
<organism evidence="3 4">
    <name type="scientific">Flavobacterium subsaxonicum WB 4.1-42 = DSM 21790</name>
    <dbReference type="NCBI Taxonomy" id="1121898"/>
    <lineage>
        <taxon>Bacteria</taxon>
        <taxon>Pseudomonadati</taxon>
        <taxon>Bacteroidota</taxon>
        <taxon>Flavobacteriia</taxon>
        <taxon>Flavobacteriales</taxon>
        <taxon>Flavobacteriaceae</taxon>
        <taxon>Flavobacterium</taxon>
    </lineage>
</organism>
<feature type="domain" description="Glycosyl transferase family 1" evidence="2">
    <location>
        <begin position="239"/>
        <end position="389"/>
    </location>
</feature>
<dbReference type="eggNOG" id="COG0438">
    <property type="taxonomic scope" value="Bacteria"/>
</dbReference>
<evidence type="ECO:0000313" key="3">
    <source>
        <dbReference type="EMBL" id="KGO93368.1"/>
    </source>
</evidence>
<dbReference type="GO" id="GO:0016757">
    <property type="term" value="F:glycosyltransferase activity"/>
    <property type="evidence" value="ECO:0007669"/>
    <property type="project" value="InterPro"/>
</dbReference>
<dbReference type="PANTHER" id="PTHR46401:SF2">
    <property type="entry name" value="GLYCOSYLTRANSFERASE WBBK-RELATED"/>
    <property type="match status" value="1"/>
</dbReference>
<dbReference type="SUPFAM" id="SSF53756">
    <property type="entry name" value="UDP-Glycosyltransferase/glycogen phosphorylase"/>
    <property type="match status" value="1"/>
</dbReference>
<dbReference type="Proteomes" id="UP000030111">
    <property type="component" value="Unassembled WGS sequence"/>
</dbReference>
<dbReference type="GO" id="GO:0009103">
    <property type="term" value="P:lipopolysaccharide biosynthetic process"/>
    <property type="evidence" value="ECO:0007669"/>
    <property type="project" value="TreeGrafter"/>
</dbReference>
<evidence type="ECO:0000313" key="4">
    <source>
        <dbReference type="Proteomes" id="UP000030111"/>
    </source>
</evidence>
<reference evidence="3 4" key="1">
    <citation type="submission" date="2013-09" db="EMBL/GenBank/DDBJ databases">
        <authorList>
            <person name="Zeng Z."/>
            <person name="Chen C."/>
        </authorList>
    </citation>
    <scope>NUCLEOTIDE SEQUENCE [LARGE SCALE GENOMIC DNA]</scope>
    <source>
        <strain evidence="3 4">WB 4.1-42</strain>
    </source>
</reference>